<protein>
    <submittedName>
        <fullName evidence="4">Toxoplasma gondii family A protein</fullName>
    </submittedName>
</protein>
<dbReference type="AlphaFoldDB" id="A0A2A9MME2"/>
<keyword evidence="3" id="KW-0732">Signal</keyword>
<comment type="caution">
    <text evidence="4">The sequence shown here is derived from an EMBL/GenBank/DDBJ whole genome shotgun (WGS) entry which is preliminary data.</text>
</comment>
<gene>
    <name evidence="4" type="ORF">BESB_049220</name>
</gene>
<feature type="compositionally biased region" description="Polar residues" evidence="1">
    <location>
        <begin position="309"/>
        <end position="318"/>
    </location>
</feature>
<feature type="region of interest" description="Disordered" evidence="1">
    <location>
        <begin position="167"/>
        <end position="268"/>
    </location>
</feature>
<evidence type="ECO:0000256" key="3">
    <source>
        <dbReference type="SAM" id="SignalP"/>
    </source>
</evidence>
<feature type="region of interest" description="Disordered" evidence="1">
    <location>
        <begin position="289"/>
        <end position="325"/>
    </location>
</feature>
<dbReference type="RefSeq" id="XP_029220739.1">
    <property type="nucleotide sequence ID" value="XM_029363373.1"/>
</dbReference>
<reference evidence="4 5" key="1">
    <citation type="submission" date="2017-09" db="EMBL/GenBank/DDBJ databases">
        <title>Genome sequencing of Besnoitia besnoiti strain Bb-Ger1.</title>
        <authorList>
            <person name="Schares G."/>
            <person name="Venepally P."/>
            <person name="Lorenzi H.A."/>
        </authorList>
    </citation>
    <scope>NUCLEOTIDE SEQUENCE [LARGE SCALE GENOMIC DNA]</scope>
    <source>
        <strain evidence="4 5">Bb-Ger1</strain>
    </source>
</reference>
<dbReference type="Proteomes" id="UP000224006">
    <property type="component" value="Chromosome III"/>
</dbReference>
<keyword evidence="5" id="KW-1185">Reference proteome</keyword>
<name>A0A2A9MME2_BESBE</name>
<evidence type="ECO:0000313" key="4">
    <source>
        <dbReference type="EMBL" id="PFH36730.1"/>
    </source>
</evidence>
<sequence length="392" mass="41282">MAPITLRVLSSTLLVGAVLHCSASEPGEPTVEPESIINIPEKGLAADEQKSVWLKPSNSLRVVDSSNAAVFLPQPGQEPSAEPSPEQMSAVAYVFENGVCDFEKTVEYKKLFPGHEKPLWVRTAPAAAAGAEEASPAPAANYTFTNPSAEVLGGEGASFCVRFRVQRPLQPQPPIPENDDGPTGDKGEPGEGDPLPEALPERPPALPPPVPGDAVVPGIGVGARDMKVDPAQEQKEPLKQAAGLSPESAKHEVVKPVEDNSPNEPLPRMETSGNFDNTVQVGRLAAAPSLPDSSTLQPTEDHEVVESVAGSQASVQSGHDSKKPDLQVKLDKLNSGLTGGKQARLRRLSEPTESQDKYLTIVVHSTAWRAAGSVAAASAALLTVAAWLLLMF</sequence>
<keyword evidence="2" id="KW-0472">Membrane</keyword>
<dbReference type="OrthoDB" id="331226at2759"/>
<dbReference type="KEGG" id="bbes:BESB_049220"/>
<organism evidence="4 5">
    <name type="scientific">Besnoitia besnoiti</name>
    <name type="common">Apicomplexan protozoan</name>
    <dbReference type="NCBI Taxonomy" id="94643"/>
    <lineage>
        <taxon>Eukaryota</taxon>
        <taxon>Sar</taxon>
        <taxon>Alveolata</taxon>
        <taxon>Apicomplexa</taxon>
        <taxon>Conoidasida</taxon>
        <taxon>Coccidia</taxon>
        <taxon>Eucoccidiorida</taxon>
        <taxon>Eimeriorina</taxon>
        <taxon>Sarcocystidae</taxon>
        <taxon>Besnoitia</taxon>
    </lineage>
</organism>
<evidence type="ECO:0000313" key="5">
    <source>
        <dbReference type="Proteomes" id="UP000224006"/>
    </source>
</evidence>
<evidence type="ECO:0000256" key="1">
    <source>
        <dbReference type="SAM" id="MobiDB-lite"/>
    </source>
</evidence>
<evidence type="ECO:0000256" key="2">
    <source>
        <dbReference type="SAM" id="Phobius"/>
    </source>
</evidence>
<feature type="chain" id="PRO_5011976009" evidence="3">
    <location>
        <begin position="24"/>
        <end position="392"/>
    </location>
</feature>
<dbReference type="EMBL" id="NWUJ01000003">
    <property type="protein sequence ID" value="PFH36730.1"/>
    <property type="molecule type" value="Genomic_DNA"/>
</dbReference>
<accession>A0A2A9MME2</accession>
<dbReference type="GeneID" id="40309852"/>
<dbReference type="VEuPathDB" id="ToxoDB:BESB_049220"/>
<feature type="transmembrane region" description="Helical" evidence="2">
    <location>
        <begin position="367"/>
        <end position="390"/>
    </location>
</feature>
<feature type="compositionally biased region" description="Basic and acidic residues" evidence="1">
    <location>
        <begin position="224"/>
        <end position="238"/>
    </location>
</feature>
<keyword evidence="2" id="KW-0812">Transmembrane</keyword>
<proteinExistence type="predicted"/>
<keyword evidence="2" id="KW-1133">Transmembrane helix</keyword>
<feature type="compositionally biased region" description="Pro residues" evidence="1">
    <location>
        <begin position="201"/>
        <end position="211"/>
    </location>
</feature>
<feature type="compositionally biased region" description="Basic and acidic residues" evidence="1">
    <location>
        <begin position="248"/>
        <end position="258"/>
    </location>
</feature>
<feature type="signal peptide" evidence="3">
    <location>
        <begin position="1"/>
        <end position="23"/>
    </location>
</feature>